<evidence type="ECO:0000256" key="8">
    <source>
        <dbReference type="ARBA" id="ARBA00022989"/>
    </source>
</evidence>
<keyword evidence="8 14" id="KW-1133">Transmembrane helix</keyword>
<keyword evidence="9 14" id="KW-0472">Membrane</keyword>
<dbReference type="PIRSF" id="PIRSF004862">
    <property type="entry name" value="FliF"/>
    <property type="match status" value="1"/>
</dbReference>
<keyword evidence="6" id="KW-1003">Cell membrane</keyword>
<evidence type="ECO:0000256" key="9">
    <source>
        <dbReference type="ARBA" id="ARBA00023136"/>
    </source>
</evidence>
<feature type="domain" description="Flagellar M-ring C-terminal" evidence="16">
    <location>
        <begin position="255"/>
        <end position="416"/>
    </location>
</feature>
<dbReference type="NCBIfam" id="TIGR00206">
    <property type="entry name" value="fliF"/>
    <property type="match status" value="1"/>
</dbReference>
<dbReference type="GO" id="GO:0009431">
    <property type="term" value="C:bacterial-type flagellum basal body, MS ring"/>
    <property type="evidence" value="ECO:0007669"/>
    <property type="project" value="InterPro"/>
</dbReference>
<dbReference type="InterPro" id="IPR045851">
    <property type="entry name" value="AMP-bd_C_sf"/>
</dbReference>
<dbReference type="InterPro" id="IPR000067">
    <property type="entry name" value="FlgMring_FliF"/>
</dbReference>
<feature type="transmembrane region" description="Helical" evidence="14">
    <location>
        <begin position="20"/>
        <end position="42"/>
    </location>
</feature>
<dbReference type="PANTHER" id="PTHR30046">
    <property type="entry name" value="FLAGELLAR M-RING PROTEIN"/>
    <property type="match status" value="1"/>
</dbReference>
<gene>
    <name evidence="17" type="primary">fliF</name>
    <name evidence="17" type="ORF">SG35_001245</name>
</gene>
<evidence type="ECO:0000256" key="2">
    <source>
        <dbReference type="ARBA" id="ARBA00004117"/>
    </source>
</evidence>
<keyword evidence="7 14" id="KW-0812">Transmembrane</keyword>
<comment type="subcellular location">
    <subcellularLocation>
        <location evidence="2 12">Bacterial flagellum basal body</location>
    </subcellularLocation>
    <subcellularLocation>
        <location evidence="3">Cell membrane</location>
        <topology evidence="3">Multi-pass membrane protein</topology>
    </subcellularLocation>
</comment>
<dbReference type="Gene3D" id="3.30.300.30">
    <property type="match status" value="1"/>
</dbReference>
<evidence type="ECO:0000256" key="12">
    <source>
        <dbReference type="PIRNR" id="PIRNR004862"/>
    </source>
</evidence>
<keyword evidence="10 12" id="KW-0975">Bacterial flagellum</keyword>
<dbReference type="EMBL" id="CP059735">
    <property type="protein sequence ID" value="WDE01703.1"/>
    <property type="molecule type" value="Genomic_DNA"/>
</dbReference>
<feature type="region of interest" description="Disordered" evidence="13">
    <location>
        <begin position="475"/>
        <end position="500"/>
    </location>
</feature>
<evidence type="ECO:0000256" key="13">
    <source>
        <dbReference type="SAM" id="MobiDB-lite"/>
    </source>
</evidence>
<comment type="similarity">
    <text evidence="4 12">Belongs to the FliF family.</text>
</comment>
<reference evidence="17 18" key="2">
    <citation type="journal article" date="2022" name="Mar. Drugs">
        <title>Bioassay-Guided Fractionation Leads to the Detection of Cholic Acid Generated by the Rare Thalassomonas sp.</title>
        <authorList>
            <person name="Pheiffer F."/>
            <person name="Schneider Y.K."/>
            <person name="Hansen E.H."/>
            <person name="Andersen J.H."/>
            <person name="Isaksson J."/>
            <person name="Busche T."/>
            <person name="R C."/>
            <person name="Kalinowski J."/>
            <person name="Zyl L.V."/>
            <person name="Trindade M."/>
        </authorList>
    </citation>
    <scope>NUCLEOTIDE SEQUENCE [LARGE SCALE GENOMIC DNA]</scope>
    <source>
        <strain evidence="17 18">A5K-106</strain>
    </source>
</reference>
<keyword evidence="17" id="KW-0282">Flagellum</keyword>
<comment type="subunit">
    <text evidence="11">The basal body constitutes a major portion of the flagellar organelle and consists of four rings (L,P,S, and M) mounted on a central rod. The M ring is integral to the inner membrane of the cell and may be connected to the flagellar rod via the S ring. The S (supramembrane ring) lies just distal to the M ring. The L and P rings lie in the outer membrane and the periplasmic space, respectively.</text>
</comment>
<comment type="function">
    <text evidence="1 12">The M ring may be actively involved in energy transduction.</text>
</comment>
<dbReference type="InterPro" id="IPR006182">
    <property type="entry name" value="FliF_N_dom"/>
</dbReference>
<evidence type="ECO:0000259" key="16">
    <source>
        <dbReference type="Pfam" id="PF08345"/>
    </source>
</evidence>
<keyword evidence="17" id="KW-0966">Cell projection</keyword>
<evidence type="ECO:0000256" key="14">
    <source>
        <dbReference type="SAM" id="Phobius"/>
    </source>
</evidence>
<keyword evidence="17" id="KW-0969">Cilium</keyword>
<dbReference type="Pfam" id="PF08345">
    <property type="entry name" value="YscJ_FliF_C"/>
    <property type="match status" value="1"/>
</dbReference>
<dbReference type="Pfam" id="PF01514">
    <property type="entry name" value="YscJ_FliF"/>
    <property type="match status" value="1"/>
</dbReference>
<evidence type="ECO:0000256" key="1">
    <source>
        <dbReference type="ARBA" id="ARBA00003820"/>
    </source>
</evidence>
<dbReference type="GO" id="GO:0005886">
    <property type="term" value="C:plasma membrane"/>
    <property type="evidence" value="ECO:0007669"/>
    <property type="project" value="UniProtKB-SubCell"/>
</dbReference>
<organism evidence="17 18">
    <name type="scientific">Thalassomonas actiniarum</name>
    <dbReference type="NCBI Taxonomy" id="485447"/>
    <lineage>
        <taxon>Bacteria</taxon>
        <taxon>Pseudomonadati</taxon>
        <taxon>Pseudomonadota</taxon>
        <taxon>Gammaproteobacteria</taxon>
        <taxon>Alteromonadales</taxon>
        <taxon>Colwelliaceae</taxon>
        <taxon>Thalassomonas</taxon>
    </lineage>
</organism>
<dbReference type="AlphaFoldDB" id="A0AAE9YY75"/>
<proteinExistence type="inferred from homology"/>
<keyword evidence="18" id="KW-1185">Reference proteome</keyword>
<sequence>MDKAKSFFSHWRTLSGDNRAVLQIALLAGVIAATIVIILWTANENYVPLYGKQELYDQASILELLEQEETLYRLDQNSGQILVPEQHLAQIRMSLAARGVKMNLPSGMDGLDGKTGLGISQFMESMRYRHALEGELARSIITMDAIRSARVHLALPKRTLFIGRNEEKPTASVMLDLQAGRHLEQGQVEAIVNLVANSLPGMKPEGVSVVDQSGRLLSLGLGDAQSSGRVAMQQVDYKQALEARIQQRASDIIYPLVGADNFRIQVTADLDFSEIEETVETVSPDTVVSKENIREQTTKDVLAFGVPGSLTNQPPIKPDADSEAEETSENKQDSNSISQRNESSKEYQVGRSVVHKKHQQGRIEQLSVSVILNNKVAGGENGWTDTELAQIANSVEKAIGINKQRGDQFTISGFNFVVEPQIVTAPEVQWWQQSVWQEYLRYLVGAILGLALIFMGVRPLVRHLIQLQSTPAERGGEVFEQRQASQQDPQHYPEHTDEQQEDNGVALMDDTNMDGTAEAKPQVKVPELPAPGSEFSVQLAHLQLLADKETVRVAEVLKNWVNTGDRGLHE</sequence>
<dbReference type="Proteomes" id="UP000032568">
    <property type="component" value="Chromosome"/>
</dbReference>
<evidence type="ECO:0000256" key="5">
    <source>
        <dbReference type="ARBA" id="ARBA00017949"/>
    </source>
</evidence>
<dbReference type="PANTHER" id="PTHR30046:SF0">
    <property type="entry name" value="FLAGELLAR M-RING PROTEIN"/>
    <property type="match status" value="1"/>
</dbReference>
<evidence type="ECO:0000256" key="10">
    <source>
        <dbReference type="ARBA" id="ARBA00023143"/>
    </source>
</evidence>
<evidence type="ECO:0000256" key="4">
    <source>
        <dbReference type="ARBA" id="ARBA00007971"/>
    </source>
</evidence>
<protein>
    <recommendedName>
        <fullName evidence="5 12">Flagellar M-ring protein</fullName>
    </recommendedName>
</protein>
<evidence type="ECO:0000313" key="17">
    <source>
        <dbReference type="EMBL" id="WDE01703.1"/>
    </source>
</evidence>
<dbReference type="InterPro" id="IPR043427">
    <property type="entry name" value="YscJ/FliF"/>
</dbReference>
<reference evidence="17 18" key="1">
    <citation type="journal article" date="2015" name="Genome Announc.">
        <title>Draft Genome Sequences of Marine Isolates of Thalassomonas viridans and Thalassomonas actiniarum.</title>
        <authorList>
            <person name="Olonade I."/>
            <person name="van Zyl L.J."/>
            <person name="Trindade M."/>
        </authorList>
    </citation>
    <scope>NUCLEOTIDE SEQUENCE [LARGE SCALE GENOMIC DNA]</scope>
    <source>
        <strain evidence="17 18">A5K-106</strain>
    </source>
</reference>
<evidence type="ECO:0000256" key="3">
    <source>
        <dbReference type="ARBA" id="ARBA00004651"/>
    </source>
</evidence>
<feature type="region of interest" description="Disordered" evidence="13">
    <location>
        <begin position="304"/>
        <end position="360"/>
    </location>
</feature>
<dbReference type="InterPro" id="IPR013556">
    <property type="entry name" value="Flag_M-ring_C"/>
</dbReference>
<evidence type="ECO:0000256" key="11">
    <source>
        <dbReference type="ARBA" id="ARBA00025936"/>
    </source>
</evidence>
<feature type="domain" description="Flagellar M-ring N-terminal" evidence="15">
    <location>
        <begin position="43"/>
        <end position="218"/>
    </location>
</feature>
<name>A0AAE9YY75_9GAMM</name>
<dbReference type="GO" id="GO:0071973">
    <property type="term" value="P:bacterial-type flagellum-dependent cell motility"/>
    <property type="evidence" value="ECO:0007669"/>
    <property type="project" value="InterPro"/>
</dbReference>
<dbReference type="PRINTS" id="PR01009">
    <property type="entry name" value="FLGMRINGFLIF"/>
</dbReference>
<dbReference type="KEGG" id="tact:SG35_001245"/>
<evidence type="ECO:0000259" key="15">
    <source>
        <dbReference type="Pfam" id="PF01514"/>
    </source>
</evidence>
<dbReference type="GO" id="GO:0003774">
    <property type="term" value="F:cytoskeletal motor activity"/>
    <property type="evidence" value="ECO:0007669"/>
    <property type="project" value="InterPro"/>
</dbReference>
<evidence type="ECO:0000256" key="7">
    <source>
        <dbReference type="ARBA" id="ARBA00022692"/>
    </source>
</evidence>
<evidence type="ECO:0000256" key="6">
    <source>
        <dbReference type="ARBA" id="ARBA00022475"/>
    </source>
</evidence>
<accession>A0AAE9YY75</accession>
<evidence type="ECO:0000313" key="18">
    <source>
        <dbReference type="Proteomes" id="UP000032568"/>
    </source>
</evidence>